<comment type="caution">
    <text evidence="3">The sequence shown here is derived from an EMBL/GenBank/DDBJ whole genome shotgun (WGS) entry which is preliminary data.</text>
</comment>
<evidence type="ECO:0000313" key="4">
    <source>
        <dbReference type="Proteomes" id="UP000297229"/>
    </source>
</evidence>
<evidence type="ECO:0000256" key="1">
    <source>
        <dbReference type="SAM" id="Coils"/>
    </source>
</evidence>
<keyword evidence="2" id="KW-0472">Membrane</keyword>
<evidence type="ECO:0000313" key="3">
    <source>
        <dbReference type="EMBL" id="TGO66309.1"/>
    </source>
</evidence>
<keyword evidence="2" id="KW-0812">Transmembrane</keyword>
<keyword evidence="4" id="KW-1185">Reference proteome</keyword>
<name>A0A4Z1IY31_9HELO</name>
<accession>A0A4Z1IY31</accession>
<evidence type="ECO:0000256" key="2">
    <source>
        <dbReference type="SAM" id="Phobius"/>
    </source>
</evidence>
<organism evidence="3 4">
    <name type="scientific">Botrytis elliptica</name>
    <dbReference type="NCBI Taxonomy" id="278938"/>
    <lineage>
        <taxon>Eukaryota</taxon>
        <taxon>Fungi</taxon>
        <taxon>Dikarya</taxon>
        <taxon>Ascomycota</taxon>
        <taxon>Pezizomycotina</taxon>
        <taxon>Leotiomycetes</taxon>
        <taxon>Helotiales</taxon>
        <taxon>Sclerotiniaceae</taxon>
        <taxon>Botrytis</taxon>
    </lineage>
</organism>
<proteinExistence type="predicted"/>
<keyword evidence="2" id="KW-1133">Transmembrane helix</keyword>
<gene>
    <name evidence="3" type="ORF">BELL_0968g00050</name>
</gene>
<dbReference type="EMBL" id="PQXM01000966">
    <property type="protein sequence ID" value="TGO66309.1"/>
    <property type="molecule type" value="Genomic_DNA"/>
</dbReference>
<protein>
    <submittedName>
        <fullName evidence="3">Uncharacterized protein</fullName>
    </submittedName>
</protein>
<dbReference type="Proteomes" id="UP000297229">
    <property type="component" value="Unassembled WGS sequence"/>
</dbReference>
<feature type="transmembrane region" description="Helical" evidence="2">
    <location>
        <begin position="49"/>
        <end position="71"/>
    </location>
</feature>
<reference evidence="3 4" key="1">
    <citation type="submission" date="2017-12" db="EMBL/GenBank/DDBJ databases">
        <title>Comparative genomics of Botrytis spp.</title>
        <authorList>
            <person name="Valero-Jimenez C.A."/>
            <person name="Tapia P."/>
            <person name="Veloso J."/>
            <person name="Silva-Moreno E."/>
            <person name="Staats M."/>
            <person name="Valdes J.H."/>
            <person name="Van Kan J.A.L."/>
        </authorList>
    </citation>
    <scope>NUCLEOTIDE SEQUENCE [LARGE SCALE GENOMIC DNA]</scope>
    <source>
        <strain evidence="3 4">Be9601</strain>
    </source>
</reference>
<dbReference type="AlphaFoldDB" id="A0A4Z1IY31"/>
<feature type="coiled-coil region" evidence="1">
    <location>
        <begin position="232"/>
        <end position="266"/>
    </location>
</feature>
<sequence>MKKQQNQKMRKKRIFENPFANVIGNRARARAGAGNANPPGTNLYSTRRILLSLFLLLGLFSYFSPCSFVNLPGCPIPSSMSTSIDDLQSEDRDLSKVQSNAMALDRFFTKGSFYLDQAAQLSGDFTHETHELSELSGEMAVGIGKWILHSEALLLQWNTWLKQQDTKSTKLLVLETMEKKEQEKIGNAAKKKIFGPSTSLKTHQVRKIAFVQDVKSHIDRTIKEFEDHETTRITLESQFTTLRSKIKELQDKIQDKQGNLDKQLKEQEGSWFPNVDLIASLMIEMKGVKSFIVLGSATKKLFQGNGILGTEGVMTQWGNEVIGLKRRGEDGDEEEIEERWDFLGQIQDSEALYDKFLTTVQDEVTHVVEKESGIQKDWETYQEFENGKQEQIDVLKKKLKDEGSWSAELQGLQGALKVMDVMVHCVLLAQDAHRHLL</sequence>
<keyword evidence="1" id="KW-0175">Coiled coil</keyword>